<feature type="chain" id="PRO_5045433387" description="Hemolysin activation/secretion protein" evidence="4">
    <location>
        <begin position="26"/>
        <end position="594"/>
    </location>
</feature>
<evidence type="ECO:0000256" key="3">
    <source>
        <dbReference type="ARBA" id="ARBA00023237"/>
    </source>
</evidence>
<dbReference type="Gene3D" id="3.10.20.310">
    <property type="entry name" value="membrane protein fhac"/>
    <property type="match status" value="1"/>
</dbReference>
<name>A0ABQ1M2J1_9PROT</name>
<accession>A0ABQ1M2J1</accession>
<sequence length="594" mass="64768">MRPIILSGRALVLLPLLALPHDAHAQAYSRLAPKQPVAPVMPPRVIPPGRENNPLPQSASLVTSSLKGLVFVSRSQDVQVAGVAVDKTGITSSGLPLIADRALQAALYARLGKPVTFDDLNTIARQVDTLYRRKGHPFVTLTIPPQNVSNGIIQILVTEYRLGAVRTQGNRWFSDDLIRQESGLVPEQTLTLAGVQDDLDRLNSNPFRSTDAVFAPGQAQGTTDVILQTRDRLPLHVYGSYDNAGVPVLGQSEWALGGTWGNVAGLDQTLSYQFTHAASDRYSGHALTWTAPLPWRDRLQVFGSYAWQKPDLGADNRDMGQTGHSGQASLRYIHDLPTLSLGRKMRLIQDIQIGFDFKTTNNTLEFGGISVFDSQAEVAQFPIVYNAAMNDPWGQTTFQNQLISSPGGMTGANRRRNFNVLVPSANDRYVFDAISLTRTTWLPGGLSWILQATGQVSSTNLMYSNQLALGGLYTSRGYYTDTALGSEGVSVTNEIRSPAFSLLDPLGLRSTLRDSEQIGVFYDYGHVTQVKPIPNLSNETDLSSIGLDLHSAMGRYATLTFNVGWRLRGLSGSLRQSLYGNKGAFGNMSLTVGY</sequence>
<keyword evidence="1" id="KW-0472">Membrane</keyword>
<dbReference type="InterPro" id="IPR051544">
    <property type="entry name" value="TPS_OM_transporter"/>
</dbReference>
<evidence type="ECO:0000259" key="5">
    <source>
        <dbReference type="Pfam" id="PF03865"/>
    </source>
</evidence>
<feature type="signal peptide" evidence="4">
    <location>
        <begin position="1"/>
        <end position="25"/>
    </location>
</feature>
<reference evidence="8" key="1">
    <citation type="journal article" date="2019" name="Int. J. Syst. Evol. Microbiol.">
        <title>The Global Catalogue of Microorganisms (GCM) 10K type strain sequencing project: providing services to taxonomists for standard genome sequencing and annotation.</title>
        <authorList>
            <consortium name="The Broad Institute Genomics Platform"/>
            <consortium name="The Broad Institute Genome Sequencing Center for Infectious Disease"/>
            <person name="Wu L."/>
            <person name="Ma J."/>
        </authorList>
    </citation>
    <scope>NUCLEOTIDE SEQUENCE [LARGE SCALE GENOMIC DNA]</scope>
    <source>
        <strain evidence="8">CCM 7132</strain>
    </source>
</reference>
<organism evidence="7 8">
    <name type="scientific">Asaia siamensis</name>
    <dbReference type="NCBI Taxonomy" id="110479"/>
    <lineage>
        <taxon>Bacteria</taxon>
        <taxon>Pseudomonadati</taxon>
        <taxon>Pseudomonadota</taxon>
        <taxon>Alphaproteobacteria</taxon>
        <taxon>Acetobacterales</taxon>
        <taxon>Acetobacteraceae</taxon>
        <taxon>Asaia</taxon>
    </lineage>
</organism>
<dbReference type="Pfam" id="PF03865">
    <property type="entry name" value="ShlB"/>
    <property type="match status" value="1"/>
</dbReference>
<evidence type="ECO:0000313" key="8">
    <source>
        <dbReference type="Proteomes" id="UP000637769"/>
    </source>
</evidence>
<keyword evidence="8" id="KW-1185">Reference proteome</keyword>
<dbReference type="RefSeq" id="WP_188426416.1">
    <property type="nucleotide sequence ID" value="NZ_BMCH01000004.1"/>
</dbReference>
<proteinExistence type="predicted"/>
<evidence type="ECO:0000256" key="1">
    <source>
        <dbReference type="ARBA" id="ARBA00022452"/>
    </source>
</evidence>
<dbReference type="Gene3D" id="2.40.160.50">
    <property type="entry name" value="membrane protein fhac: a member of the omp85/tpsb transporter family"/>
    <property type="match status" value="1"/>
</dbReference>
<feature type="domain" description="Haemolysin activator HlyB C-terminal" evidence="5">
    <location>
        <begin position="221"/>
        <end position="529"/>
    </location>
</feature>
<protein>
    <recommendedName>
        <fullName evidence="9">Hemolysin activation/secretion protein</fullName>
    </recommendedName>
</protein>
<evidence type="ECO:0000259" key="6">
    <source>
        <dbReference type="Pfam" id="PF08479"/>
    </source>
</evidence>
<dbReference type="EMBL" id="BMCH01000004">
    <property type="protein sequence ID" value="GGC32623.1"/>
    <property type="molecule type" value="Genomic_DNA"/>
</dbReference>
<dbReference type="PANTHER" id="PTHR34597:SF1">
    <property type="entry name" value="HEME_HEMOPEXIN TRANSPORTER PROTEIN HUXB"/>
    <property type="match status" value="1"/>
</dbReference>
<dbReference type="InterPro" id="IPR013686">
    <property type="entry name" value="Polypept-transport_assoc_ShlB"/>
</dbReference>
<evidence type="ECO:0008006" key="9">
    <source>
        <dbReference type="Google" id="ProtNLM"/>
    </source>
</evidence>
<keyword evidence="4" id="KW-0732">Signal</keyword>
<keyword evidence="2" id="KW-0812">Transmembrane</keyword>
<gene>
    <name evidence="7" type="ORF">GCM10007207_17650</name>
</gene>
<evidence type="ECO:0000313" key="7">
    <source>
        <dbReference type="EMBL" id="GGC32623.1"/>
    </source>
</evidence>
<dbReference type="InterPro" id="IPR005565">
    <property type="entry name" value="Hemolysn_activator_HlyB_C"/>
</dbReference>
<dbReference type="Proteomes" id="UP000637769">
    <property type="component" value="Unassembled WGS sequence"/>
</dbReference>
<dbReference type="Pfam" id="PF08479">
    <property type="entry name" value="POTRA_2"/>
    <property type="match status" value="1"/>
</dbReference>
<keyword evidence="3" id="KW-0998">Cell outer membrane</keyword>
<dbReference type="PANTHER" id="PTHR34597">
    <property type="entry name" value="SLR1661 PROTEIN"/>
    <property type="match status" value="1"/>
</dbReference>
<keyword evidence="1" id="KW-1134">Transmembrane beta strand</keyword>
<comment type="caution">
    <text evidence="7">The sequence shown here is derived from an EMBL/GenBank/DDBJ whole genome shotgun (WGS) entry which is preliminary data.</text>
</comment>
<feature type="domain" description="Polypeptide-transport-associated ShlB-type" evidence="6">
    <location>
        <begin position="89"/>
        <end position="159"/>
    </location>
</feature>
<evidence type="ECO:0000256" key="2">
    <source>
        <dbReference type="ARBA" id="ARBA00022692"/>
    </source>
</evidence>
<evidence type="ECO:0000256" key="4">
    <source>
        <dbReference type="SAM" id="SignalP"/>
    </source>
</evidence>